<dbReference type="KEGG" id="daf:Desaf_2788"/>
<proteinExistence type="predicted"/>
<dbReference type="HOGENOM" id="CLU_1364338_0_0_7"/>
<gene>
    <name evidence="1" type="ORF">Desaf_2788</name>
</gene>
<organism evidence="1 2">
    <name type="scientific">Desulfocurvibacter africanus subsp. africanus str. Walvis Bay</name>
    <dbReference type="NCBI Taxonomy" id="690850"/>
    <lineage>
        <taxon>Bacteria</taxon>
        <taxon>Pseudomonadati</taxon>
        <taxon>Thermodesulfobacteriota</taxon>
        <taxon>Desulfovibrionia</taxon>
        <taxon>Desulfovibrionales</taxon>
        <taxon>Desulfovibrionaceae</taxon>
        <taxon>Desulfocurvibacter</taxon>
    </lineage>
</organism>
<sequence length="200" mass="23611" precursor="true">MLRIITLTVLNLAFPLLLFSYSFAYEFSKKEFPDFGLSILAPDNWKEEMESYPRESFNDRKLTYEFHGSLMSLYLRDIPTKHELLALVNLSKHNSNNVIDYLKHLENQYGLLINNYQIITVSNQVMLLYTYTYQVEHYGVLLLRYGCSLEGSINGRFITLTFLGRFADTEEKAHECYEALRHDLIKKVLWSVTFYYPSKR</sequence>
<dbReference type="Proteomes" id="UP000007844">
    <property type="component" value="Chromosome"/>
</dbReference>
<evidence type="ECO:0000313" key="1">
    <source>
        <dbReference type="EMBL" id="EGJ51101.1"/>
    </source>
</evidence>
<reference evidence="1 2" key="1">
    <citation type="journal article" date="2011" name="J. Bacteriol.">
        <title>Genome sequence of the mercury-methylating and pleomorphic Desulfovibrio africanus Strain Walvis Bay.</title>
        <authorList>
            <person name="Brown S.D."/>
            <person name="Wall J.D."/>
            <person name="Kucken A.M."/>
            <person name="Gilmour C.C."/>
            <person name="Podar M."/>
            <person name="Brandt C.C."/>
            <person name="Teshima H."/>
            <person name="Detter J.C."/>
            <person name="Han C.S."/>
            <person name="Land M.L."/>
            <person name="Lucas S."/>
            <person name="Han J."/>
            <person name="Pennacchio L."/>
            <person name="Nolan M."/>
            <person name="Pitluck S."/>
            <person name="Woyke T."/>
            <person name="Goodwin L."/>
            <person name="Palumbo A.V."/>
            <person name="Elias D.A."/>
        </authorList>
    </citation>
    <scope>NUCLEOTIDE SEQUENCE [LARGE SCALE GENOMIC DNA]</scope>
    <source>
        <strain evidence="1 2">Walvis Bay</strain>
    </source>
</reference>
<protein>
    <submittedName>
        <fullName evidence="1">Uncharacterized protein</fullName>
    </submittedName>
</protein>
<dbReference type="AlphaFoldDB" id="F3Z198"/>
<evidence type="ECO:0000313" key="2">
    <source>
        <dbReference type="Proteomes" id="UP000007844"/>
    </source>
</evidence>
<accession>F3Z198</accession>
<dbReference type="EMBL" id="CP003221">
    <property type="protein sequence ID" value="EGJ51101.1"/>
    <property type="molecule type" value="Genomic_DNA"/>
</dbReference>
<dbReference type="RefSeq" id="WP_014260778.1">
    <property type="nucleotide sequence ID" value="NC_016629.1"/>
</dbReference>
<name>F3Z198_DESAF</name>
<keyword evidence="2" id="KW-1185">Reference proteome</keyword>